<organism evidence="1 2">
    <name type="scientific">Batillaria attramentaria</name>
    <dbReference type="NCBI Taxonomy" id="370345"/>
    <lineage>
        <taxon>Eukaryota</taxon>
        <taxon>Metazoa</taxon>
        <taxon>Spiralia</taxon>
        <taxon>Lophotrochozoa</taxon>
        <taxon>Mollusca</taxon>
        <taxon>Gastropoda</taxon>
        <taxon>Caenogastropoda</taxon>
        <taxon>Sorbeoconcha</taxon>
        <taxon>Cerithioidea</taxon>
        <taxon>Batillariidae</taxon>
        <taxon>Batillaria</taxon>
    </lineage>
</organism>
<feature type="non-terminal residue" evidence="1">
    <location>
        <position position="51"/>
    </location>
</feature>
<evidence type="ECO:0000313" key="2">
    <source>
        <dbReference type="Proteomes" id="UP001519460"/>
    </source>
</evidence>
<evidence type="ECO:0000313" key="1">
    <source>
        <dbReference type="EMBL" id="KAK7488231.1"/>
    </source>
</evidence>
<dbReference type="AlphaFoldDB" id="A0ABD0KLV7"/>
<sequence>VRVDVVKGDSGLLFCGVTDGDPANLTLPSHTAGWEEAVTIGWSFVRRYVVV</sequence>
<reference evidence="1 2" key="1">
    <citation type="journal article" date="2023" name="Sci. Data">
        <title>Genome assembly of the Korean intertidal mud-creeper Batillaria attramentaria.</title>
        <authorList>
            <person name="Patra A.K."/>
            <person name="Ho P.T."/>
            <person name="Jun S."/>
            <person name="Lee S.J."/>
            <person name="Kim Y."/>
            <person name="Won Y.J."/>
        </authorList>
    </citation>
    <scope>NUCLEOTIDE SEQUENCE [LARGE SCALE GENOMIC DNA]</scope>
    <source>
        <strain evidence="1">Wonlab-2016</strain>
    </source>
</reference>
<comment type="caution">
    <text evidence="1">The sequence shown here is derived from an EMBL/GenBank/DDBJ whole genome shotgun (WGS) entry which is preliminary data.</text>
</comment>
<name>A0ABD0KLV7_9CAEN</name>
<proteinExistence type="predicted"/>
<feature type="non-terminal residue" evidence="1">
    <location>
        <position position="1"/>
    </location>
</feature>
<accession>A0ABD0KLV7</accession>
<keyword evidence="2" id="KW-1185">Reference proteome</keyword>
<dbReference type="Proteomes" id="UP001519460">
    <property type="component" value="Unassembled WGS sequence"/>
</dbReference>
<dbReference type="EMBL" id="JACVVK020000153">
    <property type="protein sequence ID" value="KAK7488231.1"/>
    <property type="molecule type" value="Genomic_DNA"/>
</dbReference>
<protein>
    <submittedName>
        <fullName evidence="1">Uncharacterized protein</fullName>
    </submittedName>
</protein>
<gene>
    <name evidence="1" type="ORF">BaRGS_00020538</name>
</gene>